<comment type="caution">
    <text evidence="7">The sequence shown here is derived from an EMBL/GenBank/DDBJ whole genome shotgun (WGS) entry which is preliminary data.</text>
</comment>
<accession>A0A7K0E2E0</accession>
<dbReference type="Proteomes" id="UP000431401">
    <property type="component" value="Unassembled WGS sequence"/>
</dbReference>
<feature type="domain" description="FAD/NAD(P)-binding" evidence="6">
    <location>
        <begin position="8"/>
        <end position="279"/>
    </location>
</feature>
<protein>
    <submittedName>
        <fullName evidence="7">NADH dehydrogenase</fullName>
        <ecNumber evidence="7">1.6.99.3</ecNumber>
    </submittedName>
</protein>
<comment type="cofactor">
    <cofactor evidence="1">
        <name>FAD</name>
        <dbReference type="ChEBI" id="CHEBI:57692"/>
    </cofactor>
</comment>
<gene>
    <name evidence="7" type="primary">ndh_3</name>
    <name evidence="7" type="ORF">NRB56_75800</name>
</gene>
<dbReference type="InterPro" id="IPR036188">
    <property type="entry name" value="FAD/NAD-bd_sf"/>
</dbReference>
<dbReference type="PRINTS" id="PR00368">
    <property type="entry name" value="FADPNR"/>
</dbReference>
<dbReference type="GO" id="GO:0003955">
    <property type="term" value="F:NAD(P)H dehydrogenase (quinone) activity"/>
    <property type="evidence" value="ECO:0007669"/>
    <property type="project" value="TreeGrafter"/>
</dbReference>
<sequence length="397" mass="42357">MNATPTHEIVVLGAGYTGMLAAVRLAHRTRRMPVHITLVNPSERFTERLRSHQIATGQELADLRIPDALAGTGIEFRRGWVTAIDTATRRVTLDDTTDLPYDTLVYALGSSTDTTRVPGAAEHAWTLNTPQFAHGFAERLAALAETGGTVTVVGAGLTGIEAATEIADSHPGVEVTMISSGEPGAMMGPKARAHLVRALDRFGIHRLVGVQVTKVLPDSVELDTGEVLPSDLVLWTAGVRAPALAAAAGITTDTRGAIVTDPTLRSVSHPEVYAVGDAASVRQPWGYIHGTCQSGMPIGAYVADTIARRLRGKDVKPFRFGYIHQPVSLGRKDGVIQFTRGDDTPGPWYLTGRAAVLYKEFVSSSPWPTFRLSRRIAVPAKFSTGARAAARATEVAA</sequence>
<keyword evidence="8" id="KW-1185">Reference proteome</keyword>
<dbReference type="GO" id="GO:0019646">
    <property type="term" value="P:aerobic electron transport chain"/>
    <property type="evidence" value="ECO:0007669"/>
    <property type="project" value="TreeGrafter"/>
</dbReference>
<keyword evidence="3" id="KW-0285">Flavoprotein</keyword>
<evidence type="ECO:0000313" key="7">
    <source>
        <dbReference type="EMBL" id="MQY31968.1"/>
    </source>
</evidence>
<organism evidence="7 8">
    <name type="scientific">Nocardia aurantia</name>
    <dbReference type="NCBI Taxonomy" id="2585199"/>
    <lineage>
        <taxon>Bacteria</taxon>
        <taxon>Bacillati</taxon>
        <taxon>Actinomycetota</taxon>
        <taxon>Actinomycetes</taxon>
        <taxon>Mycobacteriales</taxon>
        <taxon>Nocardiaceae</taxon>
        <taxon>Nocardia</taxon>
    </lineage>
</organism>
<dbReference type="EMBL" id="WEGI01000028">
    <property type="protein sequence ID" value="MQY31968.1"/>
    <property type="molecule type" value="Genomic_DNA"/>
</dbReference>
<dbReference type="InterPro" id="IPR051169">
    <property type="entry name" value="NADH-Q_oxidoreductase"/>
</dbReference>
<evidence type="ECO:0000256" key="4">
    <source>
        <dbReference type="ARBA" id="ARBA00022827"/>
    </source>
</evidence>
<reference evidence="7 8" key="1">
    <citation type="submission" date="2019-10" db="EMBL/GenBank/DDBJ databases">
        <title>Nocardia macrotermitis sp. nov. and Nocardia aurantia sp. nov., isolated from the gut of fungus growing-termite Macrotermes natalensis.</title>
        <authorList>
            <person name="Benndorf R."/>
            <person name="Schwitalla J."/>
            <person name="Martin K."/>
            <person name="De Beer W."/>
            <person name="Kaster A.-K."/>
            <person name="Vollmers J."/>
            <person name="Poulsen M."/>
            <person name="Beemelmanns C."/>
        </authorList>
    </citation>
    <scope>NUCLEOTIDE SEQUENCE [LARGE SCALE GENOMIC DNA]</scope>
    <source>
        <strain evidence="7 8">RB56</strain>
    </source>
</reference>
<evidence type="ECO:0000313" key="8">
    <source>
        <dbReference type="Proteomes" id="UP000431401"/>
    </source>
</evidence>
<dbReference type="PANTHER" id="PTHR42913:SF3">
    <property type="entry name" value="64 KDA MITOCHONDRIAL NADH DEHYDROGENASE (EUROFUNG)"/>
    <property type="match status" value="1"/>
</dbReference>
<name>A0A7K0E2E0_9NOCA</name>
<dbReference type="RefSeq" id="WP_153349175.1">
    <property type="nucleotide sequence ID" value="NZ_WEGI01000028.1"/>
</dbReference>
<dbReference type="PANTHER" id="PTHR42913">
    <property type="entry name" value="APOPTOSIS-INDUCING FACTOR 1"/>
    <property type="match status" value="1"/>
</dbReference>
<evidence type="ECO:0000259" key="6">
    <source>
        <dbReference type="Pfam" id="PF07992"/>
    </source>
</evidence>
<dbReference type="OrthoDB" id="9784880at2"/>
<dbReference type="Pfam" id="PF07992">
    <property type="entry name" value="Pyr_redox_2"/>
    <property type="match status" value="1"/>
</dbReference>
<evidence type="ECO:0000256" key="3">
    <source>
        <dbReference type="ARBA" id="ARBA00022630"/>
    </source>
</evidence>
<proteinExistence type="inferred from homology"/>
<dbReference type="AlphaFoldDB" id="A0A7K0E2E0"/>
<dbReference type="EC" id="1.6.99.3" evidence="7"/>
<dbReference type="SUPFAM" id="SSF51905">
    <property type="entry name" value="FAD/NAD(P)-binding domain"/>
    <property type="match status" value="1"/>
</dbReference>
<evidence type="ECO:0000256" key="1">
    <source>
        <dbReference type="ARBA" id="ARBA00001974"/>
    </source>
</evidence>
<dbReference type="PRINTS" id="PR00411">
    <property type="entry name" value="PNDRDTASEI"/>
</dbReference>
<evidence type="ECO:0000256" key="5">
    <source>
        <dbReference type="ARBA" id="ARBA00023002"/>
    </source>
</evidence>
<keyword evidence="4" id="KW-0274">FAD</keyword>
<keyword evidence="5 7" id="KW-0560">Oxidoreductase</keyword>
<comment type="similarity">
    <text evidence="2">Belongs to the NADH dehydrogenase family.</text>
</comment>
<dbReference type="Gene3D" id="3.50.50.100">
    <property type="match status" value="1"/>
</dbReference>
<dbReference type="InterPro" id="IPR023753">
    <property type="entry name" value="FAD/NAD-binding_dom"/>
</dbReference>
<evidence type="ECO:0000256" key="2">
    <source>
        <dbReference type="ARBA" id="ARBA00005272"/>
    </source>
</evidence>